<name>A0A0B1R1Y1_9GAMM</name>
<dbReference type="InterPro" id="IPR036291">
    <property type="entry name" value="NAD(P)-bd_dom_sf"/>
</dbReference>
<dbReference type="PANTHER" id="PTHR11011">
    <property type="entry name" value="MALE STERILITY PROTEIN 2-RELATED"/>
    <property type="match status" value="1"/>
</dbReference>
<dbReference type="PANTHER" id="PTHR11011:SF45">
    <property type="entry name" value="FATTY ACYL-COA REDUCTASE CG8306-RELATED"/>
    <property type="match status" value="1"/>
</dbReference>
<dbReference type="EMBL" id="JTJJ01000155">
    <property type="protein sequence ID" value="KHJ65182.1"/>
    <property type="molecule type" value="Genomic_DNA"/>
</dbReference>
<organism evidence="2 3">
    <name type="scientific">Pantoea rodasii</name>
    <dbReference type="NCBI Taxonomy" id="1076549"/>
    <lineage>
        <taxon>Bacteria</taxon>
        <taxon>Pseudomonadati</taxon>
        <taxon>Pseudomonadota</taxon>
        <taxon>Gammaproteobacteria</taxon>
        <taxon>Enterobacterales</taxon>
        <taxon>Erwiniaceae</taxon>
        <taxon>Pantoea</taxon>
    </lineage>
</organism>
<dbReference type="Gene3D" id="3.40.50.720">
    <property type="entry name" value="NAD(P)-binding Rossmann-like Domain"/>
    <property type="match status" value="1"/>
</dbReference>
<proteinExistence type="predicted"/>
<reference evidence="2 3" key="1">
    <citation type="submission" date="2014-11" db="EMBL/GenBank/DDBJ databases">
        <title>Genome sequencing of Pantoea rodasii ND03.</title>
        <authorList>
            <person name="Muhamad Yunos N.Y."/>
            <person name="Chan K.-G."/>
        </authorList>
    </citation>
    <scope>NUCLEOTIDE SEQUENCE [LARGE SCALE GENOMIC DNA]</scope>
    <source>
        <strain evidence="2 3">ND03</strain>
    </source>
</reference>
<dbReference type="Proteomes" id="UP000030853">
    <property type="component" value="Unassembled WGS sequence"/>
</dbReference>
<dbReference type="GO" id="GO:0035336">
    <property type="term" value="P:long-chain fatty-acyl-CoA metabolic process"/>
    <property type="evidence" value="ECO:0007669"/>
    <property type="project" value="TreeGrafter"/>
</dbReference>
<dbReference type="SUPFAM" id="SSF51735">
    <property type="entry name" value="NAD(P)-binding Rossmann-fold domains"/>
    <property type="match status" value="1"/>
</dbReference>
<gene>
    <name evidence="2" type="ORF">QU24_25965</name>
</gene>
<evidence type="ECO:0000313" key="3">
    <source>
        <dbReference type="Proteomes" id="UP000030853"/>
    </source>
</evidence>
<dbReference type="GO" id="GO:0080019">
    <property type="term" value="F:alcohol-forming very long-chain fatty acyl-CoA reductase activity"/>
    <property type="evidence" value="ECO:0007669"/>
    <property type="project" value="InterPro"/>
</dbReference>
<dbReference type="Pfam" id="PF07993">
    <property type="entry name" value="NAD_binding_4"/>
    <property type="match status" value="1"/>
</dbReference>
<dbReference type="InterPro" id="IPR026055">
    <property type="entry name" value="FAR"/>
</dbReference>
<dbReference type="AlphaFoldDB" id="A0A0B1R1Y1"/>
<evidence type="ECO:0000313" key="2">
    <source>
        <dbReference type="EMBL" id="KHJ65182.1"/>
    </source>
</evidence>
<evidence type="ECO:0000259" key="1">
    <source>
        <dbReference type="Pfam" id="PF07993"/>
    </source>
</evidence>
<sequence length="369" mass="40482">MNTILITGATGFLGGAVTVNLLKKSDHNRLLLLVRGDSPAEGLARLQANLAKFGINEQSLNTLTTDNILMGDLAEPECFTQDPRLDAVTHVLNCAAVASFGTNPYIWKVNVEGTFQFASRMSQVNGLKRFIHVGTAMSCAPEANTLVTESELNTLRDQHIVEYTWSKATVEKMMTEALPNLPLVIARPSIVVGHSDHGCAPSPSIFWVFRMALTLGKFMCELDDRIDVVPVDYCADALELLLTAENVDKSIIHISAGLNSSVTFAEIDQAMAQASGQVPVAESYQKVNYRELAESKKSFSSLFGPCNERIVLRAMNLYGHFSKLNVVFSNDKLLKLGMPPSSKFTDYLHRCVVSTQDATIAELMEVDFK</sequence>
<protein>
    <submittedName>
        <fullName evidence="2">Thiamine biosynthesis protein ThiF</fullName>
    </submittedName>
</protein>
<dbReference type="InterPro" id="IPR013120">
    <property type="entry name" value="FAR_NAD-bd"/>
</dbReference>
<accession>A0A0B1R1Y1</accession>
<comment type="caution">
    <text evidence="2">The sequence shown here is derived from an EMBL/GenBank/DDBJ whole genome shotgun (WGS) entry which is preliminary data.</text>
</comment>
<dbReference type="RefSeq" id="WP_039337132.1">
    <property type="nucleotide sequence ID" value="NZ_JTJJ01000155.1"/>
</dbReference>
<feature type="domain" description="Thioester reductase (TE)" evidence="1">
    <location>
        <begin position="6"/>
        <end position="237"/>
    </location>
</feature>